<name>A0A1T1HB42_OCELI</name>
<dbReference type="EMBL" id="MTSD02000004">
    <property type="protein sequence ID" value="OOV86947.1"/>
    <property type="molecule type" value="Genomic_DNA"/>
</dbReference>
<evidence type="ECO:0000313" key="3">
    <source>
        <dbReference type="Proteomes" id="UP000190064"/>
    </source>
</evidence>
<comment type="caution">
    <text evidence="2">The sequence shown here is derived from an EMBL/GenBank/DDBJ whole genome shotgun (WGS) entry which is preliminary data.</text>
</comment>
<feature type="domain" description="Smr" evidence="1">
    <location>
        <begin position="98"/>
        <end position="179"/>
    </location>
</feature>
<protein>
    <recommendedName>
        <fullName evidence="1">Smr domain-containing protein</fullName>
    </recommendedName>
</protein>
<dbReference type="PANTHER" id="PTHR35562">
    <property type="entry name" value="DNA ENDONUCLEASE SMRA-RELATED"/>
    <property type="match status" value="1"/>
</dbReference>
<evidence type="ECO:0000313" key="2">
    <source>
        <dbReference type="EMBL" id="OOV86947.1"/>
    </source>
</evidence>
<organism evidence="2 3">
    <name type="scientific">Oceanospirillum linum</name>
    <dbReference type="NCBI Taxonomy" id="966"/>
    <lineage>
        <taxon>Bacteria</taxon>
        <taxon>Pseudomonadati</taxon>
        <taxon>Pseudomonadota</taxon>
        <taxon>Gammaproteobacteria</taxon>
        <taxon>Oceanospirillales</taxon>
        <taxon>Oceanospirillaceae</taxon>
        <taxon>Oceanospirillum</taxon>
    </lineage>
</organism>
<dbReference type="GO" id="GO:0004520">
    <property type="term" value="F:DNA endonuclease activity"/>
    <property type="evidence" value="ECO:0007669"/>
    <property type="project" value="TreeGrafter"/>
</dbReference>
<dbReference type="AlphaFoldDB" id="A0A1T1HB42"/>
<accession>A0A1T1HB42</accession>
<dbReference type="Gene3D" id="3.30.1370.110">
    <property type="match status" value="1"/>
</dbReference>
<reference evidence="2" key="1">
    <citation type="submission" date="2017-02" db="EMBL/GenBank/DDBJ databases">
        <title>Draft Genome Sequence of the Salt Water Bacterium Oceanospirillum linum ATCC 11336.</title>
        <authorList>
            <person name="Trachtenberg A.M."/>
            <person name="Carney J.G."/>
            <person name="Linnane J.D."/>
            <person name="Rheaume B.A."/>
            <person name="Pitts N.L."/>
            <person name="Mykles D.L."/>
            <person name="Maclea K.S."/>
        </authorList>
    </citation>
    <scope>NUCLEOTIDE SEQUENCE [LARGE SCALE GENOMIC DNA]</scope>
    <source>
        <strain evidence="2">ATCC 11336</strain>
    </source>
</reference>
<dbReference type="PANTHER" id="PTHR35562:SF2">
    <property type="entry name" value="DNA ENDONUCLEASE SMRA-RELATED"/>
    <property type="match status" value="1"/>
</dbReference>
<dbReference type="InterPro" id="IPR047688">
    <property type="entry name" value="Endonuc_SmrA"/>
</dbReference>
<proteinExistence type="predicted"/>
<evidence type="ECO:0000259" key="1">
    <source>
        <dbReference type="PROSITE" id="PS50828"/>
    </source>
</evidence>
<dbReference type="InterPro" id="IPR036063">
    <property type="entry name" value="Smr_dom_sf"/>
</dbReference>
<dbReference type="SUPFAM" id="SSF160443">
    <property type="entry name" value="SMR domain-like"/>
    <property type="match status" value="1"/>
</dbReference>
<dbReference type="Proteomes" id="UP000190064">
    <property type="component" value="Unassembled WGS sequence"/>
</dbReference>
<keyword evidence="3" id="KW-1185">Reference proteome</keyword>
<dbReference type="InterPro" id="IPR002625">
    <property type="entry name" value="Smr_dom"/>
</dbReference>
<dbReference type="NCBIfam" id="NF033154">
    <property type="entry name" value="endonuc_SmrA"/>
    <property type="match status" value="1"/>
</dbReference>
<dbReference type="Pfam" id="PF01713">
    <property type="entry name" value="Smr"/>
    <property type="match status" value="1"/>
</dbReference>
<dbReference type="RefSeq" id="WP_078320000.1">
    <property type="nucleotide sequence ID" value="NZ_FXTS01000005.1"/>
</dbReference>
<sequence length="202" mass="23004">MAYQDDDLDYFLREMRDVVPLKQELKADLKTIHKSDPQSLKARRNAAQEQTEADRNFLTDQFVDLLGPFDPVIYKKDGVQEGVYKRLKQGRYPVDAALNLHKKPVEACRREVFDFIEDCYKSDIRVALISFGKGTTADSLPCVIKSYLARWLPELPQVIAVSSAHKSHGGSTAVYALLKKSEKQKAINRDRHIKQGRQPKTG</sequence>
<dbReference type="SMART" id="SM00463">
    <property type="entry name" value="SMR"/>
    <property type="match status" value="1"/>
</dbReference>
<dbReference type="STRING" id="966.BTA35_0210785"/>
<dbReference type="PROSITE" id="PS50828">
    <property type="entry name" value="SMR"/>
    <property type="match status" value="1"/>
</dbReference>
<gene>
    <name evidence="2" type="ORF">BTA35_0210785</name>
</gene>